<reference evidence="1 2" key="1">
    <citation type="submission" date="2019-01" db="EMBL/GenBank/DDBJ databases">
        <title>Colonization of the human gut by bovine bacteria present in Parmesan cheese.</title>
        <authorList>
            <person name="Lugli G.A."/>
            <person name="Milani C."/>
        </authorList>
    </citation>
    <scope>NUCLEOTIDE SEQUENCE [LARGE SCALE GENOMIC DNA]</scope>
    <source>
        <strain evidence="1 2">LDELB18P1</strain>
    </source>
</reference>
<dbReference type="AlphaFoldDB" id="A0A4Q7DUT1"/>
<dbReference type="EMBL" id="SETJ01000071">
    <property type="protein sequence ID" value="RZM15812.1"/>
    <property type="molecule type" value="Genomic_DNA"/>
</dbReference>
<dbReference type="RefSeq" id="WP_011544204.1">
    <property type="nucleotide sequence ID" value="NZ_CAWUBG010000019.1"/>
</dbReference>
<protein>
    <submittedName>
        <fullName evidence="1">Uncharacterized protein</fullName>
    </submittedName>
</protein>
<comment type="caution">
    <text evidence="1">The sequence shown here is derived from an EMBL/GenBank/DDBJ whole genome shotgun (WGS) entry which is preliminary data.</text>
</comment>
<dbReference type="Proteomes" id="UP000292818">
    <property type="component" value="Unassembled WGS sequence"/>
</dbReference>
<evidence type="ECO:0000313" key="2">
    <source>
        <dbReference type="Proteomes" id="UP000292818"/>
    </source>
</evidence>
<proteinExistence type="predicted"/>
<organism evidence="1 2">
    <name type="scientific">Lactobacillus delbrueckii</name>
    <dbReference type="NCBI Taxonomy" id="1584"/>
    <lineage>
        <taxon>Bacteria</taxon>
        <taxon>Bacillati</taxon>
        <taxon>Bacillota</taxon>
        <taxon>Bacilli</taxon>
        <taxon>Lactobacillales</taxon>
        <taxon>Lactobacillaceae</taxon>
        <taxon>Lactobacillus</taxon>
    </lineage>
</organism>
<accession>A0A4Q7DUT1</accession>
<gene>
    <name evidence="1" type="ORF">LDELB18P1_1550</name>
</gene>
<evidence type="ECO:0000313" key="1">
    <source>
        <dbReference type="EMBL" id="RZM15812.1"/>
    </source>
</evidence>
<name>A0A4Q7DUT1_9LACO</name>
<sequence length="122" mass="13702">MKSKKKMTTLFFTMLTALALVPTATVLAGTTKFGTAHRGAWSTETMQIHYSGGVFFYPHYATHTHVGYAKYTRNGKTVASKWTTYVKNNSKYSSKTKIEANVSCWDTLNPTAPKTKFHYGFN</sequence>